<accession>A0A0P0XP90</accession>
<dbReference type="PaxDb" id="39947-A0A0P0XP90"/>
<reference evidence="1 2" key="2">
    <citation type="journal article" date="2013" name="Plant Cell Physiol.">
        <title>Rice Annotation Project Database (RAP-DB): an integrative and interactive database for rice genomics.</title>
        <authorList>
            <person name="Sakai H."/>
            <person name="Lee S.S."/>
            <person name="Tanaka T."/>
            <person name="Numa H."/>
            <person name="Kim J."/>
            <person name="Kawahara Y."/>
            <person name="Wakimoto H."/>
            <person name="Yang C.C."/>
            <person name="Iwamoto M."/>
            <person name="Abe T."/>
            <person name="Yamada Y."/>
            <person name="Muto A."/>
            <person name="Inokuchi H."/>
            <person name="Ikemura T."/>
            <person name="Matsumoto T."/>
            <person name="Sasaki T."/>
            <person name="Itoh T."/>
        </authorList>
    </citation>
    <scope>NUCLEOTIDE SEQUENCE [LARGE SCALE GENOMIC DNA]</scope>
    <source>
        <strain evidence="2">cv. Nipponbare</strain>
    </source>
</reference>
<proteinExistence type="predicted"/>
<feature type="non-terminal residue" evidence="1">
    <location>
        <position position="1"/>
    </location>
</feature>
<sequence length="122" mass="12804">GRRAAVGDAGEHVAVLPVDGEAVVHLAVAGPPVLVEQRRVVERRELDEAVVHLPVHAPRRRLGGEVAQVAAAAADHRVDGAAHRAGVARPLRRRAPPVVDRARPLVVVDVAVEGEVDAVPLP</sequence>
<dbReference type="InParanoid" id="A0A0P0XP90"/>
<dbReference type="AlphaFoldDB" id="A0A0P0XP90"/>
<reference evidence="2" key="1">
    <citation type="journal article" date="2005" name="Nature">
        <title>The map-based sequence of the rice genome.</title>
        <authorList>
            <consortium name="International rice genome sequencing project (IRGSP)"/>
            <person name="Matsumoto T."/>
            <person name="Wu J."/>
            <person name="Kanamori H."/>
            <person name="Katayose Y."/>
            <person name="Fujisawa M."/>
            <person name="Namiki N."/>
            <person name="Mizuno H."/>
            <person name="Yamamoto K."/>
            <person name="Antonio B.A."/>
            <person name="Baba T."/>
            <person name="Sakata K."/>
            <person name="Nagamura Y."/>
            <person name="Aoki H."/>
            <person name="Arikawa K."/>
            <person name="Arita K."/>
            <person name="Bito T."/>
            <person name="Chiden Y."/>
            <person name="Fujitsuka N."/>
            <person name="Fukunaka R."/>
            <person name="Hamada M."/>
            <person name="Harada C."/>
            <person name="Hayashi A."/>
            <person name="Hijishita S."/>
            <person name="Honda M."/>
            <person name="Hosokawa S."/>
            <person name="Ichikawa Y."/>
            <person name="Idonuma A."/>
            <person name="Iijima M."/>
            <person name="Ikeda M."/>
            <person name="Ikeno M."/>
            <person name="Ito K."/>
            <person name="Ito S."/>
            <person name="Ito T."/>
            <person name="Ito Y."/>
            <person name="Ito Y."/>
            <person name="Iwabuchi A."/>
            <person name="Kamiya K."/>
            <person name="Karasawa W."/>
            <person name="Kurita K."/>
            <person name="Katagiri S."/>
            <person name="Kikuta A."/>
            <person name="Kobayashi H."/>
            <person name="Kobayashi N."/>
            <person name="Machita K."/>
            <person name="Maehara T."/>
            <person name="Masukawa M."/>
            <person name="Mizubayashi T."/>
            <person name="Mukai Y."/>
            <person name="Nagasaki H."/>
            <person name="Nagata Y."/>
            <person name="Naito S."/>
            <person name="Nakashima M."/>
            <person name="Nakama Y."/>
            <person name="Nakamichi Y."/>
            <person name="Nakamura M."/>
            <person name="Meguro A."/>
            <person name="Negishi M."/>
            <person name="Ohta I."/>
            <person name="Ohta T."/>
            <person name="Okamoto M."/>
            <person name="Ono N."/>
            <person name="Saji S."/>
            <person name="Sakaguchi M."/>
            <person name="Sakai K."/>
            <person name="Shibata M."/>
            <person name="Shimokawa T."/>
            <person name="Song J."/>
            <person name="Takazaki Y."/>
            <person name="Terasawa K."/>
            <person name="Tsugane M."/>
            <person name="Tsuji K."/>
            <person name="Ueda S."/>
            <person name="Waki K."/>
            <person name="Yamagata H."/>
            <person name="Yamamoto M."/>
            <person name="Yamamoto S."/>
            <person name="Yamane H."/>
            <person name="Yoshiki S."/>
            <person name="Yoshihara R."/>
            <person name="Yukawa K."/>
            <person name="Zhong H."/>
            <person name="Yano M."/>
            <person name="Yuan Q."/>
            <person name="Ouyang S."/>
            <person name="Liu J."/>
            <person name="Jones K.M."/>
            <person name="Gansberger K."/>
            <person name="Moffat K."/>
            <person name="Hill J."/>
            <person name="Bera J."/>
            <person name="Fadrosh D."/>
            <person name="Jin S."/>
            <person name="Johri S."/>
            <person name="Kim M."/>
            <person name="Overton L."/>
            <person name="Reardon M."/>
            <person name="Tsitrin T."/>
            <person name="Vuong H."/>
            <person name="Weaver B."/>
            <person name="Ciecko A."/>
            <person name="Tallon L."/>
            <person name="Jackson J."/>
            <person name="Pai G."/>
            <person name="Aken S.V."/>
            <person name="Utterback T."/>
            <person name="Reidmuller S."/>
            <person name="Feldblyum T."/>
            <person name="Hsiao J."/>
            <person name="Zismann V."/>
            <person name="Iobst S."/>
            <person name="de Vazeille A.R."/>
            <person name="Buell C.R."/>
            <person name="Ying K."/>
            <person name="Li Y."/>
            <person name="Lu T."/>
            <person name="Huang Y."/>
            <person name="Zhao Q."/>
            <person name="Feng Q."/>
            <person name="Zhang L."/>
            <person name="Zhu J."/>
            <person name="Weng Q."/>
            <person name="Mu J."/>
            <person name="Lu Y."/>
            <person name="Fan D."/>
            <person name="Liu Y."/>
            <person name="Guan J."/>
            <person name="Zhang Y."/>
            <person name="Yu S."/>
            <person name="Liu X."/>
            <person name="Zhang Y."/>
            <person name="Hong G."/>
            <person name="Han B."/>
            <person name="Choisne N."/>
            <person name="Demange N."/>
            <person name="Orjeda G."/>
            <person name="Samain S."/>
            <person name="Cattolico L."/>
            <person name="Pelletier E."/>
            <person name="Couloux A."/>
            <person name="Segurens B."/>
            <person name="Wincker P."/>
            <person name="D'Hont A."/>
            <person name="Scarpelli C."/>
            <person name="Weissenbach J."/>
            <person name="Salanoubat M."/>
            <person name="Quetier F."/>
            <person name="Yu Y."/>
            <person name="Kim H.R."/>
            <person name="Rambo T."/>
            <person name="Currie J."/>
            <person name="Collura K."/>
            <person name="Luo M."/>
            <person name="Yang T."/>
            <person name="Ammiraju J.S.S."/>
            <person name="Engler F."/>
            <person name="Soderlund C."/>
            <person name="Wing R.A."/>
            <person name="Palmer L.E."/>
            <person name="de la Bastide M."/>
            <person name="Spiegel L."/>
            <person name="Nascimento L."/>
            <person name="Zutavern T."/>
            <person name="O'Shaughnessy A."/>
            <person name="Dike S."/>
            <person name="Dedhia N."/>
            <person name="Preston R."/>
            <person name="Balija V."/>
            <person name="McCombie W.R."/>
            <person name="Chow T."/>
            <person name="Chen H."/>
            <person name="Chung M."/>
            <person name="Chen C."/>
            <person name="Shaw J."/>
            <person name="Wu H."/>
            <person name="Hsiao K."/>
            <person name="Chao Y."/>
            <person name="Chu M."/>
            <person name="Cheng C."/>
            <person name="Hour A."/>
            <person name="Lee P."/>
            <person name="Lin S."/>
            <person name="Lin Y."/>
            <person name="Liou J."/>
            <person name="Liu S."/>
            <person name="Hsing Y."/>
            <person name="Raghuvanshi S."/>
            <person name="Mohanty A."/>
            <person name="Bharti A.K."/>
            <person name="Gaur A."/>
            <person name="Gupta V."/>
            <person name="Kumar D."/>
            <person name="Ravi V."/>
            <person name="Vij S."/>
            <person name="Kapur A."/>
            <person name="Khurana P."/>
            <person name="Khurana P."/>
            <person name="Khurana J.P."/>
            <person name="Tyagi A.K."/>
            <person name="Gaikwad K."/>
            <person name="Singh A."/>
            <person name="Dalal V."/>
            <person name="Srivastava S."/>
            <person name="Dixit A."/>
            <person name="Pal A.K."/>
            <person name="Ghazi I.A."/>
            <person name="Yadav M."/>
            <person name="Pandit A."/>
            <person name="Bhargava A."/>
            <person name="Sureshbabu K."/>
            <person name="Batra K."/>
            <person name="Sharma T.R."/>
            <person name="Mohapatra T."/>
            <person name="Singh N.K."/>
            <person name="Messing J."/>
            <person name="Nelson A.B."/>
            <person name="Fuks G."/>
            <person name="Kavchok S."/>
            <person name="Keizer G."/>
            <person name="Linton E."/>
            <person name="Llaca V."/>
            <person name="Song R."/>
            <person name="Tanyolac B."/>
            <person name="Young S."/>
            <person name="Ho-Il K."/>
            <person name="Hahn J.H."/>
            <person name="Sangsakoo G."/>
            <person name="Vanavichit A."/>
            <person name="de Mattos Luiz.A.T."/>
            <person name="Zimmer P.D."/>
            <person name="Malone G."/>
            <person name="Dellagostin O."/>
            <person name="de Oliveira A.C."/>
            <person name="Bevan M."/>
            <person name="Bancroft I."/>
            <person name="Minx P."/>
            <person name="Cordum H."/>
            <person name="Wilson R."/>
            <person name="Cheng Z."/>
            <person name="Jin W."/>
            <person name="Jiang J."/>
            <person name="Leong S.A."/>
            <person name="Iwama H."/>
            <person name="Gojobori T."/>
            <person name="Itoh T."/>
            <person name="Niimura Y."/>
            <person name="Fujii Y."/>
            <person name="Habara T."/>
            <person name="Sakai H."/>
            <person name="Sato Y."/>
            <person name="Wilson G."/>
            <person name="Kumar K."/>
            <person name="McCouch S."/>
            <person name="Juretic N."/>
            <person name="Hoen D."/>
            <person name="Wright S."/>
            <person name="Bruskiewich R."/>
            <person name="Bureau T."/>
            <person name="Miyao A."/>
            <person name="Hirochika H."/>
            <person name="Nishikawa T."/>
            <person name="Kadowaki K."/>
            <person name="Sugiura M."/>
            <person name="Burr B."/>
            <person name="Sasaki T."/>
        </authorList>
    </citation>
    <scope>NUCLEOTIDE SEQUENCE [LARGE SCALE GENOMIC DNA]</scope>
    <source>
        <strain evidence="2">cv. Nipponbare</strain>
    </source>
</reference>
<dbReference type="FunCoup" id="A0A0P0XP90">
    <property type="interactions" value="331"/>
</dbReference>
<keyword evidence="2" id="KW-1185">Reference proteome</keyword>
<dbReference type="Proteomes" id="UP000059680">
    <property type="component" value="Chromosome 9"/>
</dbReference>
<organism evidence="1 2">
    <name type="scientific">Oryza sativa subsp. japonica</name>
    <name type="common">Rice</name>
    <dbReference type="NCBI Taxonomy" id="39947"/>
    <lineage>
        <taxon>Eukaryota</taxon>
        <taxon>Viridiplantae</taxon>
        <taxon>Streptophyta</taxon>
        <taxon>Embryophyta</taxon>
        <taxon>Tracheophyta</taxon>
        <taxon>Spermatophyta</taxon>
        <taxon>Magnoliopsida</taxon>
        <taxon>Liliopsida</taxon>
        <taxon>Poales</taxon>
        <taxon>Poaceae</taxon>
        <taxon>BOP clade</taxon>
        <taxon>Oryzoideae</taxon>
        <taxon>Oryzeae</taxon>
        <taxon>Oryzinae</taxon>
        <taxon>Oryza</taxon>
        <taxon>Oryza sativa</taxon>
    </lineage>
</organism>
<dbReference type="Gramene" id="Os09t0506150-00">
    <property type="protein sequence ID" value="Os09t0506150-00"/>
    <property type="gene ID" value="Os09g0506150"/>
</dbReference>
<reference evidence="1 2" key="3">
    <citation type="journal article" date="2013" name="Rice">
        <title>Improvement of the Oryza sativa Nipponbare reference genome using next generation sequence and optical map data.</title>
        <authorList>
            <person name="Kawahara Y."/>
            <person name="de la Bastide M."/>
            <person name="Hamilton J.P."/>
            <person name="Kanamori H."/>
            <person name="McCombie W.R."/>
            <person name="Ouyang S."/>
            <person name="Schwartz D.C."/>
            <person name="Tanaka T."/>
            <person name="Wu J."/>
            <person name="Zhou S."/>
            <person name="Childs K.L."/>
            <person name="Davidson R.M."/>
            <person name="Lin H."/>
            <person name="Quesada-Ocampo L."/>
            <person name="Vaillancourt B."/>
            <person name="Sakai H."/>
            <person name="Lee S.S."/>
            <person name="Kim J."/>
            <person name="Numa H."/>
            <person name="Itoh T."/>
            <person name="Buell C.R."/>
            <person name="Matsumoto T."/>
        </authorList>
    </citation>
    <scope>NUCLEOTIDE SEQUENCE [LARGE SCALE GENOMIC DNA]</scope>
    <source>
        <strain evidence="2">cv. Nipponbare</strain>
    </source>
</reference>
<dbReference type="EMBL" id="AP014965">
    <property type="protein sequence ID" value="BAT08860.1"/>
    <property type="molecule type" value="Genomic_DNA"/>
</dbReference>
<evidence type="ECO:0000313" key="2">
    <source>
        <dbReference type="Proteomes" id="UP000059680"/>
    </source>
</evidence>
<gene>
    <name evidence="1" type="ordered locus">Os09g0506150</name>
    <name evidence="1" type="ORF">OSNPB_090506150</name>
</gene>
<evidence type="ECO:0000313" key="1">
    <source>
        <dbReference type="EMBL" id="BAT08860.1"/>
    </source>
</evidence>
<protein>
    <submittedName>
        <fullName evidence="1">Os09g0506150 protein</fullName>
    </submittedName>
</protein>
<name>A0A0P0XP90_ORYSJ</name>